<feature type="coiled-coil region" evidence="16">
    <location>
        <begin position="32"/>
        <end position="66"/>
    </location>
</feature>
<dbReference type="InterPro" id="IPR003594">
    <property type="entry name" value="HATPase_dom"/>
</dbReference>
<comment type="function">
    <text evidence="13">Member of the two-component regulatory system BvgS/BvgA. Phosphorylates BvgA via a four-step phosphorelay in response to environmental signals.</text>
</comment>
<dbReference type="InterPro" id="IPR003661">
    <property type="entry name" value="HisK_dim/P_dom"/>
</dbReference>
<feature type="domain" description="PAC" evidence="20">
    <location>
        <begin position="391"/>
        <end position="444"/>
    </location>
</feature>
<evidence type="ECO:0000259" key="18">
    <source>
        <dbReference type="PROSITE" id="PS50110"/>
    </source>
</evidence>
<evidence type="ECO:0000256" key="12">
    <source>
        <dbReference type="ARBA" id="ARBA00023136"/>
    </source>
</evidence>
<feature type="domain" description="PAC" evidence="20">
    <location>
        <begin position="262"/>
        <end position="313"/>
    </location>
</feature>
<keyword evidence="11" id="KW-0902">Two-component regulatory system</keyword>
<evidence type="ECO:0000256" key="5">
    <source>
        <dbReference type="ARBA" id="ARBA00022679"/>
    </source>
</evidence>
<dbReference type="NCBIfam" id="TIGR00229">
    <property type="entry name" value="sensory_box"/>
    <property type="match status" value="2"/>
</dbReference>
<dbReference type="GO" id="GO:0000155">
    <property type="term" value="F:phosphorelay sensor kinase activity"/>
    <property type="evidence" value="ECO:0007669"/>
    <property type="project" value="InterPro"/>
</dbReference>
<keyword evidence="6" id="KW-0812">Transmembrane</keyword>
<dbReference type="PRINTS" id="PR00344">
    <property type="entry name" value="BCTRLSENSOR"/>
</dbReference>
<dbReference type="FunFam" id="1.10.287.130:FF:000004">
    <property type="entry name" value="Ethylene receptor 1"/>
    <property type="match status" value="1"/>
</dbReference>
<dbReference type="AlphaFoldDB" id="A0A221KH54"/>
<dbReference type="InterPro" id="IPR013655">
    <property type="entry name" value="PAS_fold_3"/>
</dbReference>
<evidence type="ECO:0000256" key="6">
    <source>
        <dbReference type="ARBA" id="ARBA00022692"/>
    </source>
</evidence>
<dbReference type="Pfam" id="PF13188">
    <property type="entry name" value="PAS_8"/>
    <property type="match status" value="1"/>
</dbReference>
<dbReference type="CDD" id="cd00082">
    <property type="entry name" value="HisKA"/>
    <property type="match status" value="1"/>
</dbReference>
<evidence type="ECO:0000256" key="16">
    <source>
        <dbReference type="SAM" id="Coils"/>
    </source>
</evidence>
<name>A0A221KH54_VITFI</name>
<dbReference type="PROSITE" id="PS50110">
    <property type="entry name" value="RESPONSE_REGULATORY"/>
    <property type="match status" value="1"/>
</dbReference>
<evidence type="ECO:0000256" key="3">
    <source>
        <dbReference type="ARBA" id="ARBA00012438"/>
    </source>
</evidence>
<keyword evidence="16" id="KW-0175">Coiled coil</keyword>
<sequence>MNLGTLRERARQLMAHFDTDRQAESHDPQGQIERLLEGLRIYQTELESQNQELSQAQALLATHLERYQHLFEFIPLPCLVIDERGCLLEINQQAQLELGLSAREGRMRRAAFQLFEPSSREALHRLLHHRDPCLPQVARRLHLRADYGGACVDIHMIQLESQFEACGLLVLVDKSADMGLEALDTRFRKLASHVPGMLYQYQLWPDGRSAFPYATEGIRDIYGVSPQEVETDASPILKVLHPDDTRRVWEGVQASAQHMTRWHDEYRVCRADGRILWVEGEASPERQADGSVIWHGYIRDITARKNEQNAVKTSQERLSNIIWATDVGTWEWHVPTGIVQFNERWAEIAGYTLAELQPISIQTWVSLVHPEDLIQSNQRLKAHFSGVSSAYECEVRIRHRDGHWVWILDRGKLISRDETGAPLWMAGTHLDISRQKATEHSLAHANRQLSDRGEQLRDLVEVRTAALSIAKEAAEAANRAKTAFLANMSHELRTPMNGIMGMIGLVKRKITDPVTRDRLEKAEKASQHLLALINDVLDISKIEADRLALEELKFTLGEFLENVRNLSQPMASDKGLTLTVSVQPELAKLCLLGDSLRLGQVVLNLVGNAIKFTSAGVVRVSAQVEKTAEVSILVRFTVRDDGIGIAPSERERIFSAFEQADVSTTRQYGGTGLGLTISKRLVQLMGGRIGVDSEPGRGSTFWFTVPFKRADLPEERTVAVVTLDAGHRIRTQFAGRHVLLVEDDPTNQEIAWVLLDEVGLVADVAQDGLQALERIRLRDYDLILMDMQMPRMDGLSATRAIRQSPGRSSAIPVVAMTANVFEDDWHKCMAAGMNDFIAKPFEPERMYGVILRWLANSASSETLDPGDHGAD</sequence>
<comment type="catalytic activity">
    <reaction evidence="1">
        <text>ATP + protein L-histidine = ADP + protein N-phospho-L-histidine.</text>
        <dbReference type="EC" id="2.7.13.3"/>
    </reaction>
</comment>
<evidence type="ECO:0000259" key="17">
    <source>
        <dbReference type="PROSITE" id="PS50109"/>
    </source>
</evidence>
<evidence type="ECO:0000259" key="19">
    <source>
        <dbReference type="PROSITE" id="PS50112"/>
    </source>
</evidence>
<dbReference type="SMART" id="SM00388">
    <property type="entry name" value="HisKA"/>
    <property type="match status" value="1"/>
</dbReference>
<dbReference type="SMART" id="SM00387">
    <property type="entry name" value="HATPase_c"/>
    <property type="match status" value="1"/>
</dbReference>
<dbReference type="Pfam" id="PF02518">
    <property type="entry name" value="HATPase_c"/>
    <property type="match status" value="1"/>
</dbReference>
<dbReference type="PROSITE" id="PS50112">
    <property type="entry name" value="PAS"/>
    <property type="match status" value="2"/>
</dbReference>
<dbReference type="Gene3D" id="3.30.450.20">
    <property type="entry name" value="PAS domain"/>
    <property type="match status" value="3"/>
</dbReference>
<keyword evidence="7" id="KW-0547">Nucleotide-binding</keyword>
<evidence type="ECO:0000256" key="4">
    <source>
        <dbReference type="ARBA" id="ARBA00022553"/>
    </source>
</evidence>
<dbReference type="SUPFAM" id="SSF52172">
    <property type="entry name" value="CheY-like"/>
    <property type="match status" value="1"/>
</dbReference>
<dbReference type="InterPro" id="IPR000014">
    <property type="entry name" value="PAS"/>
</dbReference>
<feature type="domain" description="Histidine kinase" evidence="17">
    <location>
        <begin position="487"/>
        <end position="709"/>
    </location>
</feature>
<dbReference type="GO" id="GO:0016020">
    <property type="term" value="C:membrane"/>
    <property type="evidence" value="ECO:0007669"/>
    <property type="project" value="UniProtKB-SubCell"/>
</dbReference>
<evidence type="ECO:0000256" key="7">
    <source>
        <dbReference type="ARBA" id="ARBA00022741"/>
    </source>
</evidence>
<feature type="domain" description="PAS" evidence="19">
    <location>
        <begin position="206"/>
        <end position="259"/>
    </location>
</feature>
<evidence type="ECO:0000256" key="2">
    <source>
        <dbReference type="ARBA" id="ARBA00004370"/>
    </source>
</evidence>
<dbReference type="PROSITE" id="PS50113">
    <property type="entry name" value="PAC"/>
    <property type="match status" value="2"/>
</dbReference>
<keyword evidence="22" id="KW-1185">Reference proteome</keyword>
<evidence type="ECO:0000313" key="21">
    <source>
        <dbReference type="EMBL" id="ASM78382.1"/>
    </source>
</evidence>
<dbReference type="FunFam" id="3.30.565.10:FF:000010">
    <property type="entry name" value="Sensor histidine kinase RcsC"/>
    <property type="match status" value="1"/>
</dbReference>
<dbReference type="InterPro" id="IPR036097">
    <property type="entry name" value="HisK_dim/P_sf"/>
</dbReference>
<evidence type="ECO:0000256" key="13">
    <source>
        <dbReference type="ARBA" id="ARBA00058004"/>
    </source>
</evidence>
<evidence type="ECO:0000259" key="20">
    <source>
        <dbReference type="PROSITE" id="PS50113"/>
    </source>
</evidence>
<proteinExistence type="predicted"/>
<evidence type="ECO:0000313" key="22">
    <source>
        <dbReference type="Proteomes" id="UP000199729"/>
    </source>
</evidence>
<protein>
    <recommendedName>
        <fullName evidence="14">Virulence sensor protein BvgS</fullName>
        <ecNumber evidence="3">2.7.13.3</ecNumber>
    </recommendedName>
</protein>
<dbReference type="PANTHER" id="PTHR45339:SF3">
    <property type="entry name" value="HISTIDINE KINASE"/>
    <property type="match status" value="1"/>
</dbReference>
<feature type="modified residue" description="4-aspartylphosphate" evidence="15">
    <location>
        <position position="786"/>
    </location>
</feature>
<keyword evidence="5" id="KW-0808">Transferase</keyword>
<feature type="domain" description="Response regulatory" evidence="18">
    <location>
        <begin position="737"/>
        <end position="854"/>
    </location>
</feature>
<dbReference type="EC" id="2.7.13.3" evidence="3"/>
<dbReference type="SMART" id="SM00091">
    <property type="entry name" value="PAS"/>
    <property type="match status" value="3"/>
</dbReference>
<evidence type="ECO:0000256" key="1">
    <source>
        <dbReference type="ARBA" id="ARBA00000085"/>
    </source>
</evidence>
<keyword evidence="4 15" id="KW-0597">Phosphoprotein</keyword>
<dbReference type="InterPro" id="IPR001789">
    <property type="entry name" value="Sig_transdc_resp-reg_receiver"/>
</dbReference>
<evidence type="ECO:0000256" key="8">
    <source>
        <dbReference type="ARBA" id="ARBA00022777"/>
    </source>
</evidence>
<dbReference type="InterPro" id="IPR035965">
    <property type="entry name" value="PAS-like_dom_sf"/>
</dbReference>
<evidence type="ECO:0000256" key="9">
    <source>
        <dbReference type="ARBA" id="ARBA00022840"/>
    </source>
</evidence>
<dbReference type="InterPro" id="IPR011006">
    <property type="entry name" value="CheY-like_superfamily"/>
</dbReference>
<dbReference type="Gene3D" id="1.10.287.130">
    <property type="match status" value="1"/>
</dbReference>
<dbReference type="Gene3D" id="3.30.565.10">
    <property type="entry name" value="Histidine kinase-like ATPase, C-terminal domain"/>
    <property type="match status" value="1"/>
</dbReference>
<evidence type="ECO:0000256" key="11">
    <source>
        <dbReference type="ARBA" id="ARBA00023012"/>
    </source>
</evidence>
<evidence type="ECO:0000256" key="14">
    <source>
        <dbReference type="ARBA" id="ARBA00070152"/>
    </source>
</evidence>
<dbReference type="SMART" id="SM00086">
    <property type="entry name" value="PAC"/>
    <property type="match status" value="2"/>
</dbReference>
<dbReference type="KEGG" id="vff:VITFI_CDS2605"/>
<dbReference type="PANTHER" id="PTHR45339">
    <property type="entry name" value="HYBRID SIGNAL TRANSDUCTION HISTIDINE KINASE J"/>
    <property type="match status" value="1"/>
</dbReference>
<feature type="domain" description="PAS" evidence="19">
    <location>
        <begin position="63"/>
        <end position="128"/>
    </location>
</feature>
<evidence type="ECO:0000256" key="15">
    <source>
        <dbReference type="PROSITE-ProRule" id="PRU00169"/>
    </source>
</evidence>
<gene>
    <name evidence="21" type="ORF">VITFI_CDS2605</name>
</gene>
<accession>A0A221KH54</accession>
<comment type="subcellular location">
    <subcellularLocation>
        <location evidence="2">Membrane</location>
    </subcellularLocation>
</comment>
<dbReference type="PROSITE" id="PS50109">
    <property type="entry name" value="HIS_KIN"/>
    <property type="match status" value="1"/>
</dbReference>
<dbReference type="CDD" id="cd00130">
    <property type="entry name" value="PAS"/>
    <property type="match status" value="2"/>
</dbReference>
<dbReference type="InterPro" id="IPR036890">
    <property type="entry name" value="HATPase_C_sf"/>
</dbReference>
<reference evidence="21 22" key="1">
    <citation type="submission" date="2017-07" db="EMBL/GenBank/DDBJ databases">
        <title>Complete Genome Sequence of the cosmetic ferment Vitreoscilla filiformis (ATCC15551).</title>
        <authorList>
            <person name="Contreras S."/>
            <person name="Sagory-Zalkind P."/>
            <person name="Blanquart H."/>
            <person name="Iltis A."/>
            <person name="Morand S.C."/>
        </authorList>
    </citation>
    <scope>NUCLEOTIDE SEQUENCE [LARGE SCALE GENOMIC DNA]</scope>
    <source>
        <strain evidence="21 22">ATCC 15551</strain>
    </source>
</reference>
<dbReference type="CDD" id="cd17546">
    <property type="entry name" value="REC_hyHK_CKI1_RcsC-like"/>
    <property type="match status" value="1"/>
</dbReference>
<keyword evidence="10" id="KW-1133">Transmembrane helix</keyword>
<organism evidence="21 22">
    <name type="scientific">Vitreoscilla filiformis</name>
    <dbReference type="NCBI Taxonomy" id="63"/>
    <lineage>
        <taxon>Bacteria</taxon>
        <taxon>Pseudomonadati</taxon>
        <taxon>Pseudomonadota</taxon>
        <taxon>Betaproteobacteria</taxon>
        <taxon>Neisseriales</taxon>
        <taxon>Neisseriaceae</taxon>
        <taxon>Vitreoscilla</taxon>
    </lineage>
</organism>
<dbReference type="InterPro" id="IPR005467">
    <property type="entry name" value="His_kinase_dom"/>
</dbReference>
<dbReference type="SUPFAM" id="SSF55874">
    <property type="entry name" value="ATPase domain of HSP90 chaperone/DNA topoisomerase II/histidine kinase"/>
    <property type="match status" value="1"/>
</dbReference>
<dbReference type="EMBL" id="CP022423">
    <property type="protein sequence ID" value="ASM78382.1"/>
    <property type="molecule type" value="Genomic_DNA"/>
</dbReference>
<dbReference type="SUPFAM" id="SSF47384">
    <property type="entry name" value="Homodimeric domain of signal transducing histidine kinase"/>
    <property type="match status" value="1"/>
</dbReference>
<dbReference type="Proteomes" id="UP000199729">
    <property type="component" value="Chromosome"/>
</dbReference>
<dbReference type="SMART" id="SM00448">
    <property type="entry name" value="REC"/>
    <property type="match status" value="1"/>
</dbReference>
<dbReference type="Pfam" id="PF00512">
    <property type="entry name" value="HisKA"/>
    <property type="match status" value="1"/>
</dbReference>
<keyword evidence="9" id="KW-0067">ATP-binding</keyword>
<dbReference type="InterPro" id="IPR004358">
    <property type="entry name" value="Sig_transdc_His_kin-like_C"/>
</dbReference>
<dbReference type="Pfam" id="PF00072">
    <property type="entry name" value="Response_reg"/>
    <property type="match status" value="1"/>
</dbReference>
<dbReference type="InterPro" id="IPR001610">
    <property type="entry name" value="PAC"/>
</dbReference>
<keyword evidence="12" id="KW-0472">Membrane</keyword>
<dbReference type="Gene3D" id="3.40.50.2300">
    <property type="match status" value="1"/>
</dbReference>
<dbReference type="CDD" id="cd16922">
    <property type="entry name" value="HATPase_EvgS-ArcB-TorS-like"/>
    <property type="match status" value="1"/>
</dbReference>
<dbReference type="InterPro" id="IPR000700">
    <property type="entry name" value="PAS-assoc_C"/>
</dbReference>
<evidence type="ECO:0000256" key="10">
    <source>
        <dbReference type="ARBA" id="ARBA00022989"/>
    </source>
</evidence>
<dbReference type="SUPFAM" id="SSF55785">
    <property type="entry name" value="PYP-like sensor domain (PAS domain)"/>
    <property type="match status" value="3"/>
</dbReference>
<keyword evidence="8 21" id="KW-0418">Kinase</keyword>
<dbReference type="GO" id="GO:0005524">
    <property type="term" value="F:ATP binding"/>
    <property type="evidence" value="ECO:0007669"/>
    <property type="project" value="UniProtKB-KW"/>
</dbReference>
<dbReference type="Pfam" id="PF08447">
    <property type="entry name" value="PAS_3"/>
    <property type="match status" value="2"/>
</dbReference>